<keyword evidence="7" id="KW-0482">Metalloprotease</keyword>
<dbReference type="RefSeq" id="WP_051413383.1">
    <property type="nucleotide sequence ID" value="NZ_AYXY01000009.1"/>
</dbReference>
<dbReference type="Gene3D" id="3.30.830.10">
    <property type="entry name" value="Metalloenzyme, LuxS/M16 peptidase-like"/>
    <property type="match status" value="4"/>
</dbReference>
<sequence>MINKLMLPMLLLGAVLVHAQTGQGYDDTSKIPLDKSVTVGKLKNGLTYYIKRNTKPESKAQLRLVLKAGSLHEDDEQQGLAHFIEHMAFNGTNNFEKNSLIDYLQKMGVEFGADLNAHTSFHETVYKLSVPTTDEGLFDKSFLILRDWADGIVFDEEEIDAERGIILEEQRERNSVARRFYFNSLPTLTNNSRYAHRFPSGKKEVIQNFKYEDLERYYDNWYRPDLMAVIAVGDFDVAHVEKLIKKHFKTMNSAKDKSGQLEYPIPGHKDTKIVKLHDPEASKTNFSVYYKSKKSDLRSLNDLRYSIIEKLYWIMLKDRLKEKELDLNSPFLSTNAGIGSLLGDTDNYFLKASLKENKVKEGITSLFVENYRVKRNGFTKTELDRTKAYLLNYVKFVASEEDKIPSKHFVDLLTKHYSTGKPVPGKTYEYQFYKEVLPGITLEEVNELADKWIRDDNTVIVLTANKSTILPSNSWIKEEVDSISKAQLEPYHDSLADKQLMEELPSPGSILNTSFISSINTTIWELANGVRVIARPSNLQNGIVEMNSFRSGGSSVAEDSLFVSASNASSIVGNSGFNGISDIQIEKLNMGKIVSVTPRINFYDDLISGDCTYSNLETMLQMVYMYFTKPNKDEAVYNKVKSSLVASAKNNQNNANTVFYNTISEVMTQNHLRGKPLEYDKIKSDLSLETAFNFYKNRFASAKGFTFIFTGNFDLEKMKELIVVYLASLPVNENVSTEWRDIGLRRVKGRVKKIIYKGKEEKSKVNIRYTGVLNYSEEERYKIQTLGKILKLRLTEELREKMSGIYGVRASGFSTYVPYEWYRLNIEFSCSPSNINKLTDAVNKIIQDIKLNGVDEEDLNKIKKADINNHIEGMKFDAYWSYKFKDKIKDGKPLESILDFPDLVNSVTTEELQELAVKYFNSENYAEFVLLPEHYKK</sequence>
<dbReference type="PANTHER" id="PTHR43690:SF17">
    <property type="entry name" value="PROTEIN YHJJ"/>
    <property type="match status" value="1"/>
</dbReference>
<keyword evidence="3" id="KW-0645">Protease</keyword>
<evidence type="ECO:0000313" key="12">
    <source>
        <dbReference type="EMBL" id="ETN96433.1"/>
    </source>
</evidence>
<keyword evidence="9" id="KW-0732">Signal</keyword>
<accession>W2UQY7</accession>
<dbReference type="Pfam" id="PF05193">
    <property type="entry name" value="Peptidase_M16_C"/>
    <property type="match status" value="2"/>
</dbReference>
<dbReference type="PATRIC" id="fig|1286632.3.peg.699"/>
<comment type="similarity">
    <text evidence="2 8">Belongs to the peptidase M16 family.</text>
</comment>
<evidence type="ECO:0000256" key="1">
    <source>
        <dbReference type="ARBA" id="ARBA00001947"/>
    </source>
</evidence>
<evidence type="ECO:0000256" key="3">
    <source>
        <dbReference type="ARBA" id="ARBA00022670"/>
    </source>
</evidence>
<evidence type="ECO:0000256" key="5">
    <source>
        <dbReference type="ARBA" id="ARBA00022801"/>
    </source>
</evidence>
<dbReference type="InterPro" id="IPR011765">
    <property type="entry name" value="Pept_M16_N"/>
</dbReference>
<dbReference type="InterPro" id="IPR007863">
    <property type="entry name" value="Peptidase_M16_C"/>
</dbReference>
<dbReference type="GO" id="GO:0004222">
    <property type="term" value="F:metalloendopeptidase activity"/>
    <property type="evidence" value="ECO:0007669"/>
    <property type="project" value="InterPro"/>
</dbReference>
<dbReference type="eggNOG" id="COG0612">
    <property type="taxonomic scope" value="Bacteria"/>
</dbReference>
<dbReference type="AlphaFoldDB" id="W2UQY7"/>
<dbReference type="GO" id="GO:0006508">
    <property type="term" value="P:proteolysis"/>
    <property type="evidence" value="ECO:0007669"/>
    <property type="project" value="UniProtKB-KW"/>
</dbReference>
<name>W2UQY7_9FLAO</name>
<protein>
    <recommendedName>
        <fullName evidence="14">Zn-dependent peptidase</fullName>
    </recommendedName>
</protein>
<keyword evidence="6" id="KW-0862">Zinc</keyword>
<dbReference type="PROSITE" id="PS00143">
    <property type="entry name" value="INSULINASE"/>
    <property type="match status" value="1"/>
</dbReference>
<feature type="chain" id="PRO_5004826553" description="Zn-dependent peptidase" evidence="9">
    <location>
        <begin position="20"/>
        <end position="937"/>
    </location>
</feature>
<evidence type="ECO:0000256" key="9">
    <source>
        <dbReference type="SAM" id="SignalP"/>
    </source>
</evidence>
<keyword evidence="13" id="KW-1185">Reference proteome</keyword>
<feature type="domain" description="Peptidase M16 C-terminal" evidence="11">
    <location>
        <begin position="209"/>
        <end position="389"/>
    </location>
</feature>
<evidence type="ECO:0000256" key="4">
    <source>
        <dbReference type="ARBA" id="ARBA00022723"/>
    </source>
</evidence>
<evidence type="ECO:0000313" key="13">
    <source>
        <dbReference type="Proteomes" id="UP000018850"/>
    </source>
</evidence>
<keyword evidence="5" id="KW-0378">Hydrolase</keyword>
<dbReference type="InterPro" id="IPR011249">
    <property type="entry name" value="Metalloenz_LuxS/M16"/>
</dbReference>
<keyword evidence="4" id="KW-0479">Metal-binding</keyword>
<evidence type="ECO:0000256" key="6">
    <source>
        <dbReference type="ARBA" id="ARBA00022833"/>
    </source>
</evidence>
<evidence type="ECO:0000256" key="8">
    <source>
        <dbReference type="RuleBase" id="RU004447"/>
    </source>
</evidence>
<comment type="caution">
    <text evidence="12">The sequence shown here is derived from an EMBL/GenBank/DDBJ whole genome shotgun (WGS) entry which is preliminary data.</text>
</comment>
<dbReference type="PANTHER" id="PTHR43690">
    <property type="entry name" value="NARDILYSIN"/>
    <property type="match status" value="1"/>
</dbReference>
<reference evidence="13" key="1">
    <citation type="submission" date="2013-11" db="EMBL/GenBank/DDBJ databases">
        <title>Draft genome sequence from a member of Zhouia, isolated tidal flat.</title>
        <authorList>
            <person name="Jin H."/>
            <person name="Jeon C.O."/>
        </authorList>
    </citation>
    <scope>NUCLEOTIDE SEQUENCE [LARGE SCALE GENOMIC DNA]</scope>
    <source>
        <strain evidence="13">AD3</strain>
    </source>
</reference>
<dbReference type="Proteomes" id="UP000018850">
    <property type="component" value="Unassembled WGS sequence"/>
</dbReference>
<evidence type="ECO:0000256" key="2">
    <source>
        <dbReference type="ARBA" id="ARBA00007261"/>
    </source>
</evidence>
<organism evidence="12 13">
    <name type="scientific">Zhouia amylolytica AD3</name>
    <dbReference type="NCBI Taxonomy" id="1286632"/>
    <lineage>
        <taxon>Bacteria</taxon>
        <taxon>Pseudomonadati</taxon>
        <taxon>Bacteroidota</taxon>
        <taxon>Flavobacteriia</taxon>
        <taxon>Flavobacteriales</taxon>
        <taxon>Flavobacteriaceae</taxon>
        <taxon>Zhouia</taxon>
    </lineage>
</organism>
<feature type="domain" description="Peptidase M16 C-terminal" evidence="11">
    <location>
        <begin position="686"/>
        <end position="864"/>
    </location>
</feature>
<dbReference type="GO" id="GO:0046872">
    <property type="term" value="F:metal ion binding"/>
    <property type="evidence" value="ECO:0007669"/>
    <property type="project" value="UniProtKB-KW"/>
</dbReference>
<dbReference type="InterPro" id="IPR050626">
    <property type="entry name" value="Peptidase_M16"/>
</dbReference>
<dbReference type="SUPFAM" id="SSF63411">
    <property type="entry name" value="LuxS/MPP-like metallohydrolase"/>
    <property type="match status" value="4"/>
</dbReference>
<proteinExistence type="inferred from homology"/>
<evidence type="ECO:0000259" key="11">
    <source>
        <dbReference type="Pfam" id="PF05193"/>
    </source>
</evidence>
<evidence type="ECO:0000259" key="10">
    <source>
        <dbReference type="Pfam" id="PF00675"/>
    </source>
</evidence>
<feature type="domain" description="Peptidase M16 N-terminal" evidence="10">
    <location>
        <begin position="52"/>
        <end position="185"/>
    </location>
</feature>
<dbReference type="Pfam" id="PF00675">
    <property type="entry name" value="Peptidase_M16"/>
    <property type="match status" value="1"/>
</dbReference>
<evidence type="ECO:0008006" key="14">
    <source>
        <dbReference type="Google" id="ProtNLM"/>
    </source>
</evidence>
<feature type="signal peptide" evidence="9">
    <location>
        <begin position="1"/>
        <end position="19"/>
    </location>
</feature>
<reference evidence="12 13" key="2">
    <citation type="journal article" date="2016" name="Genome Announc.">
        <title>Draft Genome Sequence of Zhouia amylolytica AD3, Isolated from Tidal Flat Sediment.</title>
        <authorList>
            <person name="Jia B."/>
            <person name="Jin H.M."/>
            <person name="Lee H.J."/>
            <person name="Jeon C.O."/>
        </authorList>
    </citation>
    <scope>NUCLEOTIDE SEQUENCE [LARGE SCALE GENOMIC DNA]</scope>
    <source>
        <strain evidence="12 13">AD3</strain>
    </source>
</reference>
<comment type="cofactor">
    <cofactor evidence="1">
        <name>Zn(2+)</name>
        <dbReference type="ChEBI" id="CHEBI:29105"/>
    </cofactor>
</comment>
<dbReference type="InterPro" id="IPR001431">
    <property type="entry name" value="Pept_M16_Zn_BS"/>
</dbReference>
<dbReference type="EMBL" id="AYXY01000009">
    <property type="protein sequence ID" value="ETN96433.1"/>
    <property type="molecule type" value="Genomic_DNA"/>
</dbReference>
<evidence type="ECO:0000256" key="7">
    <source>
        <dbReference type="ARBA" id="ARBA00023049"/>
    </source>
</evidence>
<gene>
    <name evidence="12" type="ORF">P278_07010</name>
</gene>